<feature type="transmembrane region" description="Helical" evidence="11">
    <location>
        <begin position="15"/>
        <end position="38"/>
    </location>
</feature>
<evidence type="ECO:0000313" key="15">
    <source>
        <dbReference type="Proteomes" id="UP000093482"/>
    </source>
</evidence>
<comment type="subcellular location">
    <subcellularLocation>
        <location evidence="1">Cell membrane</location>
        <topology evidence="1">Multi-pass membrane protein</topology>
    </subcellularLocation>
</comment>
<gene>
    <name evidence="14" type="ORF">A6K76_02300</name>
</gene>
<dbReference type="InterPro" id="IPR033479">
    <property type="entry name" value="dCache_1"/>
</dbReference>
<dbReference type="GO" id="GO:0007165">
    <property type="term" value="P:signal transduction"/>
    <property type="evidence" value="ECO:0007669"/>
    <property type="project" value="UniProtKB-KW"/>
</dbReference>
<evidence type="ECO:0000256" key="11">
    <source>
        <dbReference type="SAM" id="Phobius"/>
    </source>
</evidence>
<dbReference type="InterPro" id="IPR004089">
    <property type="entry name" value="MCPsignal_dom"/>
</dbReference>
<evidence type="ECO:0000256" key="5">
    <source>
        <dbReference type="ARBA" id="ARBA00022692"/>
    </source>
</evidence>
<dbReference type="Pfam" id="PF00015">
    <property type="entry name" value="MCPsignal"/>
    <property type="match status" value="1"/>
</dbReference>
<dbReference type="EMBL" id="MATO01000045">
    <property type="protein sequence ID" value="OCS89163.1"/>
    <property type="molecule type" value="Genomic_DNA"/>
</dbReference>
<dbReference type="PANTHER" id="PTHR32089:SF114">
    <property type="entry name" value="METHYL-ACCEPTING CHEMOTAXIS PROTEIN MCPB"/>
    <property type="match status" value="1"/>
</dbReference>
<dbReference type="Gene3D" id="3.30.450.20">
    <property type="entry name" value="PAS domain"/>
    <property type="match status" value="2"/>
</dbReference>
<evidence type="ECO:0000256" key="10">
    <source>
        <dbReference type="PROSITE-ProRule" id="PRU00284"/>
    </source>
</evidence>
<comment type="similarity">
    <text evidence="9">Belongs to the methyl-accepting chemotaxis (MCP) protein family.</text>
</comment>
<dbReference type="InterPro" id="IPR003660">
    <property type="entry name" value="HAMP_dom"/>
</dbReference>
<sequence>MIKKVSKHASIKTKLLILIAIFLIIIMTSVTIVSINLFKDEVQSMLQEETVEKVEFLNAYLETYLSTPMNLVENTAKQVKKPVTEEQKAALSEQLEVKAEGIEGVMGIHIAFANDPQLYSSEKLDLDDGYNSNNRDWYTKAIENKDEVVVTDPYEDVLTGELIVSVSKAMPNATGVVTLDLDLGFLAELAPNVTIGDSGYTFVFDANGTVLYHPNFAINDSVEEIAFYEDFLKNDYLETVQNGKKVIINRYYNERMNWQIGSIYPYEDVKNSYAGVVLPIIILNTTSFVLLLAIFYIILTKTLRPLQTVTAFAEKVAEGNLKERVVIETEDEIGKLSASFNNMTTGLKDMIHSVDDTASQLNTFSANVSASVEENVQSIHEVVEHIQEVADQSREQLHYATHVEEVVNEIGREVANLNDNIGQVISSAQAASQQTNNGVEVMSQVKGQMNQIQQSSDDTTVNFNELIRVANDIQTFSTAISGIADQTNLLALNASIEAARAGEHGKGFAVVADEVRKLAEQTNDAVREIQTLVTTIQQTGAVANTSLHVSQHAVAEGMTQIEEASEVFNTIHHVMSELSMKVNNANEAIATLQTSKEHALSSAKDIAQAAKQVNTSVEQVAATTEEQNASMEQMAVSADQLAAQAQHLQQLIRRFET</sequence>
<proteinExistence type="inferred from homology"/>
<dbReference type="Gene3D" id="1.10.287.950">
    <property type="entry name" value="Methyl-accepting chemotaxis protein"/>
    <property type="match status" value="1"/>
</dbReference>
<dbReference type="Pfam" id="PF02743">
    <property type="entry name" value="dCache_1"/>
    <property type="match status" value="1"/>
</dbReference>
<evidence type="ECO:0000256" key="6">
    <source>
        <dbReference type="ARBA" id="ARBA00022989"/>
    </source>
</evidence>
<dbReference type="Proteomes" id="UP000093482">
    <property type="component" value="Unassembled WGS sequence"/>
</dbReference>
<dbReference type="SUPFAM" id="SSF103190">
    <property type="entry name" value="Sensory domain-like"/>
    <property type="match status" value="1"/>
</dbReference>
<organism evidence="14 15">
    <name type="scientific">Caryophanon latum</name>
    <dbReference type="NCBI Taxonomy" id="33977"/>
    <lineage>
        <taxon>Bacteria</taxon>
        <taxon>Bacillati</taxon>
        <taxon>Bacillota</taxon>
        <taxon>Bacilli</taxon>
        <taxon>Bacillales</taxon>
        <taxon>Caryophanaceae</taxon>
        <taxon>Caryophanon</taxon>
    </lineage>
</organism>
<dbReference type="SMART" id="SM00283">
    <property type="entry name" value="MA"/>
    <property type="match status" value="1"/>
</dbReference>
<dbReference type="SUPFAM" id="SSF58104">
    <property type="entry name" value="Methyl-accepting chemotaxis protein (MCP) signaling domain"/>
    <property type="match status" value="1"/>
</dbReference>
<evidence type="ECO:0000259" key="13">
    <source>
        <dbReference type="PROSITE" id="PS50885"/>
    </source>
</evidence>
<evidence type="ECO:0000256" key="8">
    <source>
        <dbReference type="ARBA" id="ARBA00023224"/>
    </source>
</evidence>
<keyword evidence="5 11" id="KW-0812">Transmembrane</keyword>
<dbReference type="CDD" id="cd06225">
    <property type="entry name" value="HAMP"/>
    <property type="match status" value="1"/>
</dbReference>
<evidence type="ECO:0000256" key="1">
    <source>
        <dbReference type="ARBA" id="ARBA00004651"/>
    </source>
</evidence>
<feature type="domain" description="HAMP" evidence="13">
    <location>
        <begin position="300"/>
        <end position="352"/>
    </location>
</feature>
<evidence type="ECO:0000256" key="7">
    <source>
        <dbReference type="ARBA" id="ARBA00023136"/>
    </source>
</evidence>
<dbReference type="SMART" id="SM00304">
    <property type="entry name" value="HAMP"/>
    <property type="match status" value="1"/>
</dbReference>
<dbReference type="AlphaFoldDB" id="A0A1C0YPS3"/>
<keyword evidence="2" id="KW-1003">Cell membrane</keyword>
<evidence type="ECO:0000256" key="3">
    <source>
        <dbReference type="ARBA" id="ARBA00022481"/>
    </source>
</evidence>
<keyword evidence="15" id="KW-1185">Reference proteome</keyword>
<dbReference type="GO" id="GO:0005886">
    <property type="term" value="C:plasma membrane"/>
    <property type="evidence" value="ECO:0007669"/>
    <property type="project" value="UniProtKB-SubCell"/>
</dbReference>
<protein>
    <recommendedName>
        <fullName evidence="16">Chemotaxis protein</fullName>
    </recommendedName>
</protein>
<evidence type="ECO:0000256" key="9">
    <source>
        <dbReference type="ARBA" id="ARBA00029447"/>
    </source>
</evidence>
<comment type="caution">
    <text evidence="14">The sequence shown here is derived from an EMBL/GenBank/DDBJ whole genome shotgun (WGS) entry which is preliminary data.</text>
</comment>
<keyword evidence="3" id="KW-0488">Methylation</keyword>
<dbReference type="PROSITE" id="PS50111">
    <property type="entry name" value="CHEMOTAXIS_TRANSDUC_2"/>
    <property type="match status" value="1"/>
</dbReference>
<evidence type="ECO:0000256" key="2">
    <source>
        <dbReference type="ARBA" id="ARBA00022475"/>
    </source>
</evidence>
<keyword evidence="6 11" id="KW-1133">Transmembrane helix</keyword>
<dbReference type="PROSITE" id="PS50885">
    <property type="entry name" value="HAMP"/>
    <property type="match status" value="1"/>
</dbReference>
<reference evidence="14 15" key="1">
    <citation type="submission" date="2016-07" db="EMBL/GenBank/DDBJ databases">
        <title>Caryophanon latum genome sequencing.</title>
        <authorList>
            <person name="Verma A."/>
            <person name="Pal Y."/>
            <person name="Krishnamurthi S."/>
        </authorList>
    </citation>
    <scope>NUCLEOTIDE SEQUENCE [LARGE SCALE GENOMIC DNA]</scope>
    <source>
        <strain evidence="14 15">DSM 14151</strain>
    </source>
</reference>
<feature type="domain" description="Methyl-accepting transducer" evidence="12">
    <location>
        <begin position="371"/>
        <end position="635"/>
    </location>
</feature>
<keyword evidence="7 11" id="KW-0472">Membrane</keyword>
<name>A0A1C0YPS3_9BACL</name>
<dbReference type="OrthoDB" id="9762005at2"/>
<dbReference type="CDD" id="cd18773">
    <property type="entry name" value="PDC1_HK_sensor"/>
    <property type="match status" value="1"/>
</dbReference>
<feature type="transmembrane region" description="Helical" evidence="11">
    <location>
        <begin position="273"/>
        <end position="299"/>
    </location>
</feature>
<dbReference type="GO" id="GO:0006935">
    <property type="term" value="P:chemotaxis"/>
    <property type="evidence" value="ECO:0007669"/>
    <property type="project" value="UniProtKB-KW"/>
</dbReference>
<dbReference type="PANTHER" id="PTHR32089">
    <property type="entry name" value="METHYL-ACCEPTING CHEMOTAXIS PROTEIN MCPB"/>
    <property type="match status" value="1"/>
</dbReference>
<dbReference type="InterPro" id="IPR029151">
    <property type="entry name" value="Sensor-like_sf"/>
</dbReference>
<accession>A0A1C0YPS3</accession>
<dbReference type="CDD" id="cd12912">
    <property type="entry name" value="PDC2_MCP_like"/>
    <property type="match status" value="1"/>
</dbReference>
<evidence type="ECO:0000313" key="14">
    <source>
        <dbReference type="EMBL" id="OCS89163.1"/>
    </source>
</evidence>
<keyword evidence="8 10" id="KW-0807">Transducer</keyword>
<evidence type="ECO:0000259" key="12">
    <source>
        <dbReference type="PROSITE" id="PS50111"/>
    </source>
</evidence>
<evidence type="ECO:0000256" key="4">
    <source>
        <dbReference type="ARBA" id="ARBA00022500"/>
    </source>
</evidence>
<dbReference type="Pfam" id="PF00672">
    <property type="entry name" value="HAMP"/>
    <property type="match status" value="1"/>
</dbReference>
<evidence type="ECO:0008006" key="16">
    <source>
        <dbReference type="Google" id="ProtNLM"/>
    </source>
</evidence>
<dbReference type="Gene3D" id="6.10.340.10">
    <property type="match status" value="1"/>
</dbReference>
<dbReference type="CDD" id="cd11386">
    <property type="entry name" value="MCP_signal"/>
    <property type="match status" value="1"/>
</dbReference>
<keyword evidence="4" id="KW-0145">Chemotaxis</keyword>